<proteinExistence type="inferred from homology"/>
<evidence type="ECO:0000256" key="1">
    <source>
        <dbReference type="ARBA" id="ARBA00005698"/>
    </source>
</evidence>
<keyword evidence="2" id="KW-0874">Quinone</keyword>
<dbReference type="EC" id="7.1.1.-" evidence="2"/>
<comment type="subcellular location">
    <subcellularLocation>
        <location evidence="2">Cell membrane</location>
        <topology evidence="2">Multi-pass membrane protein</topology>
    </subcellularLocation>
</comment>
<dbReference type="InterPro" id="IPR042106">
    <property type="entry name" value="Nuo/plastoQ_OxRdtase_6_NuoJ"/>
</dbReference>
<feature type="region of interest" description="Disordered" evidence="3">
    <location>
        <begin position="172"/>
        <end position="195"/>
    </location>
</feature>
<evidence type="ECO:0000256" key="2">
    <source>
        <dbReference type="RuleBase" id="RU004429"/>
    </source>
</evidence>
<keyword evidence="5" id="KW-1185">Reference proteome</keyword>
<dbReference type="GO" id="GO:0005886">
    <property type="term" value="C:plasma membrane"/>
    <property type="evidence" value="ECO:0007669"/>
    <property type="project" value="UniProtKB-SubCell"/>
</dbReference>
<evidence type="ECO:0000313" key="5">
    <source>
        <dbReference type="Proteomes" id="UP000596092"/>
    </source>
</evidence>
<comment type="catalytic activity">
    <reaction evidence="2">
        <text>a quinone + NADH + 5 H(+)(in) = a quinol + NAD(+) + 4 H(+)(out)</text>
        <dbReference type="Rhea" id="RHEA:57888"/>
        <dbReference type="ChEBI" id="CHEBI:15378"/>
        <dbReference type="ChEBI" id="CHEBI:24646"/>
        <dbReference type="ChEBI" id="CHEBI:57540"/>
        <dbReference type="ChEBI" id="CHEBI:57945"/>
        <dbReference type="ChEBI" id="CHEBI:132124"/>
    </reaction>
</comment>
<dbReference type="Gene3D" id="1.20.120.1200">
    <property type="entry name" value="NADH-ubiquinone/plastoquinone oxidoreductase chain 6, subunit NuoJ"/>
    <property type="match status" value="1"/>
</dbReference>
<gene>
    <name evidence="4" type="ORF">HP555_09760</name>
</gene>
<organism evidence="4 5">
    <name type="scientific">Desulfobulbus oligotrophicus</name>
    <dbReference type="NCBI Taxonomy" id="1909699"/>
    <lineage>
        <taxon>Bacteria</taxon>
        <taxon>Pseudomonadati</taxon>
        <taxon>Thermodesulfobacteriota</taxon>
        <taxon>Desulfobulbia</taxon>
        <taxon>Desulfobulbales</taxon>
        <taxon>Desulfobulbaceae</taxon>
        <taxon>Desulfobulbus</taxon>
    </lineage>
</organism>
<keyword evidence="2" id="KW-0472">Membrane</keyword>
<dbReference type="PANTHER" id="PTHR33269:SF17">
    <property type="entry name" value="NADH-UBIQUINONE OXIDOREDUCTASE CHAIN 6"/>
    <property type="match status" value="1"/>
</dbReference>
<feature type="transmembrane region" description="Helical" evidence="2">
    <location>
        <begin position="143"/>
        <end position="165"/>
    </location>
</feature>
<evidence type="ECO:0000256" key="3">
    <source>
        <dbReference type="SAM" id="MobiDB-lite"/>
    </source>
</evidence>
<feature type="transmembrane region" description="Helical" evidence="2">
    <location>
        <begin position="31"/>
        <end position="48"/>
    </location>
</feature>
<comment type="similarity">
    <text evidence="1 2">Belongs to the complex I subunit 6 family.</text>
</comment>
<feature type="transmembrane region" description="Helical" evidence="2">
    <location>
        <begin position="54"/>
        <end position="76"/>
    </location>
</feature>
<comment type="function">
    <text evidence="2">NDH-1 shuttles electrons from NADH, via FMN and iron-sulfur (Fe-S) centers, to quinones in the respiratory chain. Couples the redox reaction to proton translocation (for every two electrons transferred, four hydrogen ions are translocated across the cytoplasmic membrane), and thus conserves the redox energy in a proton gradient.</text>
</comment>
<dbReference type="InterPro" id="IPR001457">
    <property type="entry name" value="NADH_UbQ/plastoQ_OxRdtase_su6"/>
</dbReference>
<keyword evidence="2" id="KW-0812">Transmembrane</keyword>
<feature type="transmembrane region" description="Helical" evidence="2">
    <location>
        <begin position="96"/>
        <end position="115"/>
    </location>
</feature>
<dbReference type="GO" id="GO:0048038">
    <property type="term" value="F:quinone binding"/>
    <property type="evidence" value="ECO:0007669"/>
    <property type="project" value="UniProtKB-UniRule"/>
</dbReference>
<dbReference type="KEGG" id="dog:HP555_09760"/>
<dbReference type="PANTHER" id="PTHR33269">
    <property type="entry name" value="NADH-UBIQUINONE OXIDOREDUCTASE CHAIN 6"/>
    <property type="match status" value="1"/>
</dbReference>
<sequence length="195" mass="21440">MFIQIFFIYCALMIIASSILAVSLRNPIHCVLMVLILFFHMAGLYLTLNAEFLAAVQIIVYAGAILVLYLFVLFLVSLRDEIRLVPFIANAWVGRAVAVGLAGVLLYAVLPAFILGEKGKWPVEAVREVTHTKVIGQELYTTYLLPFEIAGLILLVALLGGLVLARRERGEGDNEVQTAEEPPSENASIHGEVSR</sequence>
<dbReference type="Proteomes" id="UP000596092">
    <property type="component" value="Chromosome"/>
</dbReference>
<reference evidence="4 5" key="1">
    <citation type="submission" date="2020-05" db="EMBL/GenBank/DDBJ databases">
        <title>Complete genome of Desulfobulbus oligotrophicus.</title>
        <authorList>
            <person name="Podar M."/>
        </authorList>
    </citation>
    <scope>NUCLEOTIDE SEQUENCE [LARGE SCALE GENOMIC DNA]</scope>
    <source>
        <strain evidence="4 5">Prop6</strain>
    </source>
</reference>
<dbReference type="EMBL" id="CP054140">
    <property type="protein sequence ID" value="QQG66133.1"/>
    <property type="molecule type" value="Genomic_DNA"/>
</dbReference>
<dbReference type="RefSeq" id="WP_199261972.1">
    <property type="nucleotide sequence ID" value="NZ_CP054140.1"/>
</dbReference>
<name>A0A7T5VDY0_9BACT</name>
<keyword evidence="2" id="KW-0520">NAD</keyword>
<keyword evidence="2" id="KW-1133">Transmembrane helix</keyword>
<keyword evidence="2" id="KW-1003">Cell membrane</keyword>
<dbReference type="Pfam" id="PF00499">
    <property type="entry name" value="Oxidored_q3"/>
    <property type="match status" value="1"/>
</dbReference>
<protein>
    <recommendedName>
        <fullName evidence="2">NADH-quinone oxidoreductase subunit J</fullName>
        <ecNumber evidence="2">7.1.1.-</ecNumber>
    </recommendedName>
</protein>
<evidence type="ECO:0000313" key="4">
    <source>
        <dbReference type="EMBL" id="QQG66133.1"/>
    </source>
</evidence>
<dbReference type="GO" id="GO:0008137">
    <property type="term" value="F:NADH dehydrogenase (ubiquinone) activity"/>
    <property type="evidence" value="ECO:0007669"/>
    <property type="project" value="UniProtKB-UniRule"/>
</dbReference>
<accession>A0A7T5VDY0</accession>
<feature type="transmembrane region" description="Helical" evidence="2">
    <location>
        <begin position="6"/>
        <end position="24"/>
    </location>
</feature>
<dbReference type="AlphaFoldDB" id="A0A7T5VDY0"/>